<protein>
    <submittedName>
        <fullName evidence="1">Gag-pol protein, putative</fullName>
    </submittedName>
</protein>
<name>A0A061RNY5_9CHLO</name>
<accession>A0A061RNY5</accession>
<gene>
    <name evidence="1" type="ORF">TSPGSL018_163</name>
</gene>
<dbReference type="InterPro" id="IPR043502">
    <property type="entry name" value="DNA/RNA_pol_sf"/>
</dbReference>
<proteinExistence type="predicted"/>
<evidence type="ECO:0000313" key="1">
    <source>
        <dbReference type="EMBL" id="JAC72256.1"/>
    </source>
</evidence>
<reference evidence="1" key="1">
    <citation type="submission" date="2014-05" db="EMBL/GenBank/DDBJ databases">
        <title>The transcriptome of the halophilic microalga Tetraselmis sp. GSL018 isolated from the Great Salt Lake, Utah.</title>
        <authorList>
            <person name="Jinkerson R.E."/>
            <person name="D'Adamo S."/>
            <person name="Posewitz M.C."/>
        </authorList>
    </citation>
    <scope>NUCLEOTIDE SEQUENCE</scope>
    <source>
        <strain evidence="1">GSL018</strain>
    </source>
</reference>
<dbReference type="InterPro" id="IPR043128">
    <property type="entry name" value="Rev_trsase/Diguanyl_cyclase"/>
</dbReference>
<dbReference type="AlphaFoldDB" id="A0A061RNY5"/>
<sequence>MCVDYRRLNAITKKDRTPLPRVDELLNTLLG</sequence>
<dbReference type="EMBL" id="GBEZ01013762">
    <property type="protein sequence ID" value="JAC72256.1"/>
    <property type="molecule type" value="Transcribed_RNA"/>
</dbReference>
<dbReference type="SUPFAM" id="SSF56672">
    <property type="entry name" value="DNA/RNA polymerases"/>
    <property type="match status" value="1"/>
</dbReference>
<dbReference type="Gene3D" id="3.30.70.270">
    <property type="match status" value="1"/>
</dbReference>
<organism evidence="1">
    <name type="scientific">Tetraselmis sp. GSL018</name>
    <dbReference type="NCBI Taxonomy" id="582737"/>
    <lineage>
        <taxon>Eukaryota</taxon>
        <taxon>Viridiplantae</taxon>
        <taxon>Chlorophyta</taxon>
        <taxon>core chlorophytes</taxon>
        <taxon>Chlorodendrophyceae</taxon>
        <taxon>Chlorodendrales</taxon>
        <taxon>Chlorodendraceae</taxon>
        <taxon>Tetraselmis</taxon>
    </lineage>
</organism>